<reference evidence="1 2" key="1">
    <citation type="submission" date="2019-03" db="EMBL/GenBank/DDBJ databases">
        <title>First draft genome of Liparis tanakae, snailfish: a comprehensive survey of snailfish specific genes.</title>
        <authorList>
            <person name="Kim W."/>
            <person name="Song I."/>
            <person name="Jeong J.-H."/>
            <person name="Kim D."/>
            <person name="Kim S."/>
            <person name="Ryu S."/>
            <person name="Song J.Y."/>
            <person name="Lee S.K."/>
        </authorList>
    </citation>
    <scope>NUCLEOTIDE SEQUENCE [LARGE SCALE GENOMIC DNA]</scope>
    <source>
        <tissue evidence="1">Muscle</tissue>
    </source>
</reference>
<organism evidence="1 2">
    <name type="scientific">Liparis tanakae</name>
    <name type="common">Tanaka's snailfish</name>
    <dbReference type="NCBI Taxonomy" id="230148"/>
    <lineage>
        <taxon>Eukaryota</taxon>
        <taxon>Metazoa</taxon>
        <taxon>Chordata</taxon>
        <taxon>Craniata</taxon>
        <taxon>Vertebrata</taxon>
        <taxon>Euteleostomi</taxon>
        <taxon>Actinopterygii</taxon>
        <taxon>Neopterygii</taxon>
        <taxon>Teleostei</taxon>
        <taxon>Neoteleostei</taxon>
        <taxon>Acanthomorphata</taxon>
        <taxon>Eupercaria</taxon>
        <taxon>Perciformes</taxon>
        <taxon>Cottioidei</taxon>
        <taxon>Cottales</taxon>
        <taxon>Liparidae</taxon>
        <taxon>Liparis</taxon>
    </lineage>
</organism>
<evidence type="ECO:0000313" key="2">
    <source>
        <dbReference type="Proteomes" id="UP000314294"/>
    </source>
</evidence>
<protein>
    <submittedName>
        <fullName evidence="1">Uncharacterized protein</fullName>
    </submittedName>
</protein>
<evidence type="ECO:0000313" key="1">
    <source>
        <dbReference type="EMBL" id="TNN71597.1"/>
    </source>
</evidence>
<dbReference type="AlphaFoldDB" id="A0A4Z2I0W6"/>
<keyword evidence="2" id="KW-1185">Reference proteome</keyword>
<accession>A0A4Z2I0W6</accession>
<dbReference type="Proteomes" id="UP000314294">
    <property type="component" value="Unassembled WGS sequence"/>
</dbReference>
<sequence>MDTLQTSENIWKRVTELAQHRQQPANCHLEQPATSQFSTLQWGSQEELEGSIHQADRPSTHQMTAAESEERWSVPAFLCLGVI</sequence>
<name>A0A4Z2I0W6_9TELE</name>
<gene>
    <name evidence="1" type="ORF">EYF80_018122</name>
</gene>
<dbReference type="EMBL" id="SRLO01000147">
    <property type="protein sequence ID" value="TNN71597.1"/>
    <property type="molecule type" value="Genomic_DNA"/>
</dbReference>
<proteinExistence type="predicted"/>
<comment type="caution">
    <text evidence="1">The sequence shown here is derived from an EMBL/GenBank/DDBJ whole genome shotgun (WGS) entry which is preliminary data.</text>
</comment>